<dbReference type="KEGG" id="yti:FNA67_18930"/>
<accession>A0A5B9DRQ6</accession>
<proteinExistence type="predicted"/>
<dbReference type="Pfam" id="PF00903">
    <property type="entry name" value="Glyoxalase"/>
    <property type="match status" value="1"/>
</dbReference>
<dbReference type="InterPro" id="IPR029068">
    <property type="entry name" value="Glyas_Bleomycin-R_OHBP_Dase"/>
</dbReference>
<dbReference type="PROSITE" id="PS51819">
    <property type="entry name" value="VOC"/>
    <property type="match status" value="1"/>
</dbReference>
<dbReference type="AlphaFoldDB" id="A0A5B9DRQ6"/>
<dbReference type="OrthoDB" id="9792323at2"/>
<dbReference type="RefSeq" id="WP_147657600.1">
    <property type="nucleotide sequence ID" value="NZ_BMFM01000001.1"/>
</dbReference>
<feature type="domain" description="VOC" evidence="1">
    <location>
        <begin position="6"/>
        <end position="113"/>
    </location>
</feature>
<protein>
    <submittedName>
        <fullName evidence="2">VOC family protein</fullName>
    </submittedName>
</protein>
<sequence length="115" mass="12282">MGNSFQIDYLEFTSANLEASSRFFAEAFGWSRIDYGPGYSGAADAGIDVGVAEAENQAAAPLLAVVRTQDLEAAYGEVTAAGGVITREPFDFPGGRRFHFREPGGNELAVWIATE</sequence>
<evidence type="ECO:0000259" key="1">
    <source>
        <dbReference type="PROSITE" id="PS51819"/>
    </source>
</evidence>
<dbReference type="InterPro" id="IPR037523">
    <property type="entry name" value="VOC_core"/>
</dbReference>
<evidence type="ECO:0000313" key="2">
    <source>
        <dbReference type="EMBL" id="QEE22111.1"/>
    </source>
</evidence>
<dbReference type="PANTHER" id="PTHR33993">
    <property type="entry name" value="GLYOXALASE-RELATED"/>
    <property type="match status" value="1"/>
</dbReference>
<keyword evidence="3" id="KW-1185">Reference proteome</keyword>
<dbReference type="PANTHER" id="PTHR33993:SF1">
    <property type="entry name" value="GLYOXALASE FAMILY PROTEIN"/>
    <property type="match status" value="1"/>
</dbReference>
<organism evidence="2 3">
    <name type="scientific">Paradevosia tibetensis</name>
    <dbReference type="NCBI Taxonomy" id="1447062"/>
    <lineage>
        <taxon>Bacteria</taxon>
        <taxon>Pseudomonadati</taxon>
        <taxon>Pseudomonadota</taxon>
        <taxon>Alphaproteobacteria</taxon>
        <taxon>Hyphomicrobiales</taxon>
        <taxon>Devosiaceae</taxon>
        <taxon>Paradevosia</taxon>
    </lineage>
</organism>
<dbReference type="InterPro" id="IPR004360">
    <property type="entry name" value="Glyas_Fos-R_dOase_dom"/>
</dbReference>
<dbReference type="Gene3D" id="3.10.180.10">
    <property type="entry name" value="2,3-Dihydroxybiphenyl 1,2-Dioxygenase, domain 1"/>
    <property type="match status" value="1"/>
</dbReference>
<dbReference type="InterPro" id="IPR052164">
    <property type="entry name" value="Anthracycline_SecMetBiosynth"/>
</dbReference>
<gene>
    <name evidence="2" type="ORF">FNA67_18930</name>
</gene>
<dbReference type="SUPFAM" id="SSF54593">
    <property type="entry name" value="Glyoxalase/Bleomycin resistance protein/Dihydroxybiphenyl dioxygenase"/>
    <property type="match status" value="1"/>
</dbReference>
<name>A0A5B9DRQ6_9HYPH</name>
<dbReference type="EMBL" id="CP041690">
    <property type="protein sequence ID" value="QEE22111.1"/>
    <property type="molecule type" value="Genomic_DNA"/>
</dbReference>
<dbReference type="Proteomes" id="UP000321062">
    <property type="component" value="Chromosome"/>
</dbReference>
<evidence type="ECO:0000313" key="3">
    <source>
        <dbReference type="Proteomes" id="UP000321062"/>
    </source>
</evidence>
<reference evidence="2 3" key="1">
    <citation type="journal article" date="2015" name="Int. J. Syst. Evol. Microbiol.">
        <title>Youhaiella tibetensis gen. nov., sp. nov., isolated from subsurface sediment.</title>
        <authorList>
            <person name="Wang Y.X."/>
            <person name="Huang F.Q."/>
            <person name="Nogi Y."/>
            <person name="Pang S.J."/>
            <person name="Wang P.K."/>
            <person name="Lv J."/>
        </authorList>
    </citation>
    <scope>NUCLEOTIDE SEQUENCE [LARGE SCALE GENOMIC DNA]</scope>
    <source>
        <strain evidence="3">fig4</strain>
    </source>
</reference>